<dbReference type="Proteomes" id="UP000728032">
    <property type="component" value="Unassembled WGS sequence"/>
</dbReference>
<dbReference type="AlphaFoldDB" id="A0A7R9MUF8"/>
<evidence type="ECO:0000256" key="4">
    <source>
        <dbReference type="ARBA" id="ARBA00022989"/>
    </source>
</evidence>
<dbReference type="PANTHER" id="PTHR12308">
    <property type="entry name" value="ANOCTAMIN"/>
    <property type="match status" value="1"/>
</dbReference>
<comment type="similarity">
    <text evidence="2 6">Belongs to the anoctamin family.</text>
</comment>
<dbReference type="GO" id="GO:0005254">
    <property type="term" value="F:chloride channel activity"/>
    <property type="evidence" value="ECO:0007669"/>
    <property type="project" value="TreeGrafter"/>
</dbReference>
<accession>A0A7R9MUF8</accession>
<dbReference type="EMBL" id="OC972401">
    <property type="protein sequence ID" value="CAD7667638.1"/>
    <property type="molecule type" value="Genomic_DNA"/>
</dbReference>
<dbReference type="Pfam" id="PF04547">
    <property type="entry name" value="Anoctamin"/>
    <property type="match status" value="1"/>
</dbReference>
<sequence>MHRTQSEFDNQLAFKVFIFQFINFYSSIFYIAFFKGRFVG</sequence>
<evidence type="ECO:0000256" key="2">
    <source>
        <dbReference type="ARBA" id="ARBA00009671"/>
    </source>
</evidence>
<protein>
    <recommendedName>
        <fullName evidence="6">Anoctamin</fullName>
    </recommendedName>
</protein>
<evidence type="ECO:0000256" key="1">
    <source>
        <dbReference type="ARBA" id="ARBA00004141"/>
    </source>
</evidence>
<dbReference type="EMBL" id="CAJPVJ010057576">
    <property type="protein sequence ID" value="CAG2183837.1"/>
    <property type="molecule type" value="Genomic_DNA"/>
</dbReference>
<keyword evidence="9" id="KW-1185">Reference proteome</keyword>
<dbReference type="GO" id="GO:0005886">
    <property type="term" value="C:plasma membrane"/>
    <property type="evidence" value="ECO:0007669"/>
    <property type="project" value="TreeGrafter"/>
</dbReference>
<name>A0A7R9MUF8_9ACAR</name>
<dbReference type="InterPro" id="IPR007632">
    <property type="entry name" value="Anoctamin"/>
</dbReference>
<evidence type="ECO:0000313" key="8">
    <source>
        <dbReference type="EMBL" id="CAD7667638.1"/>
    </source>
</evidence>
<comment type="caution">
    <text evidence="6">Lacks conserved residue(s) required for the propagation of feature annotation.</text>
</comment>
<dbReference type="OrthoDB" id="296386at2759"/>
<keyword evidence="3 6" id="KW-0812">Transmembrane</keyword>
<gene>
    <name evidence="8" type="ORF">ONB1V03_LOCUS23257</name>
</gene>
<evidence type="ECO:0000256" key="5">
    <source>
        <dbReference type="ARBA" id="ARBA00023136"/>
    </source>
</evidence>
<feature type="transmembrane region" description="Helical" evidence="6">
    <location>
        <begin position="12"/>
        <end position="33"/>
    </location>
</feature>
<proteinExistence type="inferred from homology"/>
<reference evidence="8" key="1">
    <citation type="submission" date="2020-11" db="EMBL/GenBank/DDBJ databases">
        <authorList>
            <person name="Tran Van P."/>
        </authorList>
    </citation>
    <scope>NUCLEOTIDE SEQUENCE</scope>
</reference>
<evidence type="ECO:0000313" key="9">
    <source>
        <dbReference type="Proteomes" id="UP000728032"/>
    </source>
</evidence>
<keyword evidence="4 6" id="KW-1133">Transmembrane helix</keyword>
<evidence type="ECO:0000256" key="3">
    <source>
        <dbReference type="ARBA" id="ARBA00022692"/>
    </source>
</evidence>
<evidence type="ECO:0000259" key="7">
    <source>
        <dbReference type="Pfam" id="PF04547"/>
    </source>
</evidence>
<keyword evidence="5 6" id="KW-0472">Membrane</keyword>
<dbReference type="PANTHER" id="PTHR12308:SF84">
    <property type="entry name" value="ANOCTAMIN"/>
    <property type="match status" value="1"/>
</dbReference>
<comment type="subcellular location">
    <subcellularLocation>
        <location evidence="1 6">Membrane</location>
        <topology evidence="1 6">Multi-pass membrane protein</topology>
    </subcellularLocation>
</comment>
<feature type="domain" description="Anoctamin transmembrane" evidence="7">
    <location>
        <begin position="1"/>
        <end position="40"/>
    </location>
</feature>
<feature type="non-terminal residue" evidence="8">
    <location>
        <position position="40"/>
    </location>
</feature>
<evidence type="ECO:0000256" key="6">
    <source>
        <dbReference type="RuleBase" id="RU280814"/>
    </source>
</evidence>
<dbReference type="InterPro" id="IPR049452">
    <property type="entry name" value="Anoctamin_TM"/>
</dbReference>
<organism evidence="8">
    <name type="scientific">Oppiella nova</name>
    <dbReference type="NCBI Taxonomy" id="334625"/>
    <lineage>
        <taxon>Eukaryota</taxon>
        <taxon>Metazoa</taxon>
        <taxon>Ecdysozoa</taxon>
        <taxon>Arthropoda</taxon>
        <taxon>Chelicerata</taxon>
        <taxon>Arachnida</taxon>
        <taxon>Acari</taxon>
        <taxon>Acariformes</taxon>
        <taxon>Sarcoptiformes</taxon>
        <taxon>Oribatida</taxon>
        <taxon>Brachypylina</taxon>
        <taxon>Oppioidea</taxon>
        <taxon>Oppiidae</taxon>
        <taxon>Oppiella</taxon>
    </lineage>
</organism>